<proteinExistence type="predicted"/>
<dbReference type="Proteomes" id="UP000249390">
    <property type="component" value="Unassembled WGS sequence"/>
</dbReference>
<comment type="caution">
    <text evidence="1">The sequence shown here is derived from an EMBL/GenBank/DDBJ whole genome shotgun (WGS) entry which is preliminary data.</text>
</comment>
<protein>
    <submittedName>
        <fullName evidence="1">Uncharacterized protein</fullName>
    </submittedName>
</protein>
<accession>A0A328DNB1</accession>
<dbReference type="EMBL" id="NQVE01000121">
    <property type="protein sequence ID" value="RAL46966.1"/>
    <property type="molecule type" value="Genomic_DNA"/>
</dbReference>
<dbReference type="AlphaFoldDB" id="A0A328DNB1"/>
<reference evidence="1 2" key="1">
    <citation type="submission" date="2018-06" db="EMBL/GenBank/DDBJ databases">
        <title>The Genome of Cuscuta australis (Dodder) Provides Insight into the Evolution of Plant Parasitism.</title>
        <authorList>
            <person name="Liu H."/>
        </authorList>
    </citation>
    <scope>NUCLEOTIDE SEQUENCE [LARGE SCALE GENOMIC DNA]</scope>
    <source>
        <strain evidence="2">cv. Yunnan</strain>
        <tissue evidence="1">Vines</tissue>
    </source>
</reference>
<gene>
    <name evidence="1" type="ORF">DM860_016600</name>
</gene>
<evidence type="ECO:0000313" key="2">
    <source>
        <dbReference type="Proteomes" id="UP000249390"/>
    </source>
</evidence>
<keyword evidence="2" id="KW-1185">Reference proteome</keyword>
<evidence type="ECO:0000313" key="1">
    <source>
        <dbReference type="EMBL" id="RAL46966.1"/>
    </source>
</evidence>
<organism evidence="1 2">
    <name type="scientific">Cuscuta australis</name>
    <dbReference type="NCBI Taxonomy" id="267555"/>
    <lineage>
        <taxon>Eukaryota</taxon>
        <taxon>Viridiplantae</taxon>
        <taxon>Streptophyta</taxon>
        <taxon>Embryophyta</taxon>
        <taxon>Tracheophyta</taxon>
        <taxon>Spermatophyta</taxon>
        <taxon>Magnoliopsida</taxon>
        <taxon>eudicotyledons</taxon>
        <taxon>Gunneridae</taxon>
        <taxon>Pentapetalae</taxon>
        <taxon>asterids</taxon>
        <taxon>lamiids</taxon>
        <taxon>Solanales</taxon>
        <taxon>Convolvulaceae</taxon>
        <taxon>Cuscuteae</taxon>
        <taxon>Cuscuta</taxon>
        <taxon>Cuscuta subgen. Grammica</taxon>
        <taxon>Cuscuta sect. Cleistogrammica</taxon>
    </lineage>
</organism>
<name>A0A328DNB1_9ASTE</name>
<sequence>MAPASFNHQCRHAPALEEHAQTRGRKWCEIRKFKLQLQQLRRGLSGAAASISNRREGARSGVSRLSSRRRQGLQVTPLVAGSRRRLWTTGTAIPLAAVKSRAVTKSEVAVVDPCWSSRPYGCCRWVVWLEQEQMPVGGRQLAPRMTDLQQIYGVALLPCFEAGGGLPCANGRSKD</sequence>